<organism evidence="2 3">
    <name type="scientific">Gnathostoma spinigerum</name>
    <dbReference type="NCBI Taxonomy" id="75299"/>
    <lineage>
        <taxon>Eukaryota</taxon>
        <taxon>Metazoa</taxon>
        <taxon>Ecdysozoa</taxon>
        <taxon>Nematoda</taxon>
        <taxon>Chromadorea</taxon>
        <taxon>Rhabditida</taxon>
        <taxon>Spirurina</taxon>
        <taxon>Gnathostomatomorpha</taxon>
        <taxon>Gnathostomatoidea</taxon>
        <taxon>Gnathostomatidae</taxon>
        <taxon>Gnathostoma</taxon>
    </lineage>
</organism>
<feature type="signal peptide" evidence="1">
    <location>
        <begin position="1"/>
        <end position="25"/>
    </location>
</feature>
<dbReference type="AlphaFoldDB" id="A0ABD6EPL4"/>
<keyword evidence="1" id="KW-0732">Signal</keyword>
<name>A0ABD6EPL4_9BILA</name>
<keyword evidence="3" id="KW-1185">Reference proteome</keyword>
<dbReference type="EMBL" id="JBGFUD010006633">
    <property type="protein sequence ID" value="MFH4981117.1"/>
    <property type="molecule type" value="Genomic_DNA"/>
</dbReference>
<evidence type="ECO:0000313" key="3">
    <source>
        <dbReference type="Proteomes" id="UP001608902"/>
    </source>
</evidence>
<sequence>MFVQSTTVILFALSLVILRKSPVSKDFVLSRVNRIRTFPLLDCTMRESVATINQNTDIITGLLVPMMIIMLI</sequence>
<feature type="chain" id="PRO_5044752958" evidence="1">
    <location>
        <begin position="26"/>
        <end position="72"/>
    </location>
</feature>
<evidence type="ECO:0000313" key="2">
    <source>
        <dbReference type="EMBL" id="MFH4981117.1"/>
    </source>
</evidence>
<reference evidence="2 3" key="1">
    <citation type="submission" date="2024-08" db="EMBL/GenBank/DDBJ databases">
        <title>Gnathostoma spinigerum genome.</title>
        <authorList>
            <person name="Gonzalez-Bertolin B."/>
            <person name="Monzon S."/>
            <person name="Zaballos A."/>
            <person name="Jimenez P."/>
            <person name="Dekumyoy P."/>
            <person name="Varona S."/>
            <person name="Cuesta I."/>
            <person name="Sumanam S."/>
            <person name="Adisakwattana P."/>
            <person name="Gasser R.B."/>
            <person name="Hernandez-Gonzalez A."/>
            <person name="Young N.D."/>
            <person name="Perteguer M.J."/>
        </authorList>
    </citation>
    <scope>NUCLEOTIDE SEQUENCE [LARGE SCALE GENOMIC DNA]</scope>
    <source>
        <strain evidence="2">AL3</strain>
        <tissue evidence="2">Liver</tissue>
    </source>
</reference>
<protein>
    <submittedName>
        <fullName evidence="2">Uncharacterized protein</fullName>
    </submittedName>
</protein>
<gene>
    <name evidence="2" type="ORF">AB6A40_007826</name>
</gene>
<dbReference type="Proteomes" id="UP001608902">
    <property type="component" value="Unassembled WGS sequence"/>
</dbReference>
<proteinExistence type="predicted"/>
<comment type="caution">
    <text evidence="2">The sequence shown here is derived from an EMBL/GenBank/DDBJ whole genome shotgun (WGS) entry which is preliminary data.</text>
</comment>
<evidence type="ECO:0000256" key="1">
    <source>
        <dbReference type="SAM" id="SignalP"/>
    </source>
</evidence>
<accession>A0ABD6EPL4</accession>